<name>A0A0H2WET5_BURMA</name>
<protein>
    <submittedName>
        <fullName evidence="1">Uncharacterized protein</fullName>
    </submittedName>
</protein>
<proteinExistence type="predicted"/>
<sequence length="64" mass="7033">MRGKLARPPRFPGVRIGVRIEEGRPRVIPSCPIPSCLIPFGLVCRFVGPRAIANRARTRRAPSG</sequence>
<organism evidence="1 2">
    <name type="scientific">Burkholderia mallei (strain ATCC 23344)</name>
    <dbReference type="NCBI Taxonomy" id="243160"/>
    <lineage>
        <taxon>Bacteria</taxon>
        <taxon>Pseudomonadati</taxon>
        <taxon>Pseudomonadota</taxon>
        <taxon>Betaproteobacteria</taxon>
        <taxon>Burkholderiales</taxon>
        <taxon>Burkholderiaceae</taxon>
        <taxon>Burkholderia</taxon>
        <taxon>pseudomallei group</taxon>
    </lineage>
</organism>
<evidence type="ECO:0000313" key="1">
    <source>
        <dbReference type="EMBL" id="AAU48000.1"/>
    </source>
</evidence>
<dbReference type="KEGG" id="bma:BMA2922"/>
<evidence type="ECO:0000313" key="2">
    <source>
        <dbReference type="Proteomes" id="UP000006693"/>
    </source>
</evidence>
<dbReference type="HOGENOM" id="CLU_2859091_0_0_4"/>
<keyword evidence="2" id="KW-1185">Reference proteome</keyword>
<dbReference type="AlphaFoldDB" id="A0A0H2WET5"/>
<dbReference type="Proteomes" id="UP000006693">
    <property type="component" value="Chromosome 1"/>
</dbReference>
<reference evidence="1 2" key="1">
    <citation type="journal article" date="2004" name="Proc. Natl. Acad. Sci. U.S.A.">
        <title>Structural flexibility in the Burkholderia mallei genome.</title>
        <authorList>
            <person name="Nierman W.C."/>
            <person name="DeShazer D."/>
            <person name="Kim H.S."/>
            <person name="Tettelin H."/>
            <person name="Nelson K.E."/>
            <person name="Feldblyum T."/>
            <person name="Ulrich R.L."/>
            <person name="Ronning C.M."/>
            <person name="Brinkac L.M."/>
            <person name="Daugherty S.C."/>
            <person name="Davidsen T.D."/>
            <person name="Deboy R.T."/>
            <person name="Dimitrov G."/>
            <person name="Dodson R.J."/>
            <person name="Durkin A.S."/>
            <person name="Gwinn M.L."/>
            <person name="Haft D.H."/>
            <person name="Khouri H."/>
            <person name="Kolonay J.F."/>
            <person name="Madupu R."/>
            <person name="Mohammoud Y."/>
            <person name="Nelson W.C."/>
            <person name="Radune D."/>
            <person name="Romero C.M."/>
            <person name="Sarria S."/>
            <person name="Selengut J."/>
            <person name="Shamblin C."/>
            <person name="Sullivan S.A."/>
            <person name="White O."/>
            <person name="Yu Y."/>
            <person name="Zafar N."/>
            <person name="Zhou L."/>
            <person name="Fraser C.M."/>
        </authorList>
    </citation>
    <scope>NUCLEOTIDE SEQUENCE [LARGE SCALE GENOMIC DNA]</scope>
    <source>
        <strain evidence="1 2">ATCC 23344</strain>
    </source>
</reference>
<accession>A0A0H2WET5</accession>
<dbReference type="EMBL" id="CP000010">
    <property type="protein sequence ID" value="AAU48000.1"/>
    <property type="molecule type" value="Genomic_DNA"/>
</dbReference>
<gene>
    <name evidence="1" type="ordered locus">BMA2922</name>
</gene>